<gene>
    <name evidence="2" type="ORF">NTEN_LOCUS19088</name>
</gene>
<feature type="non-terminal residue" evidence="2">
    <location>
        <position position="66"/>
    </location>
</feature>
<proteinExistence type="predicted"/>
<keyword evidence="1" id="KW-1133">Transmembrane helix</keyword>
<keyword evidence="1" id="KW-0472">Membrane</keyword>
<evidence type="ECO:0000313" key="2">
    <source>
        <dbReference type="EMBL" id="CAB0014676.1"/>
    </source>
</evidence>
<keyword evidence="1" id="KW-0812">Transmembrane</keyword>
<protein>
    <submittedName>
        <fullName evidence="2">Uncharacterized protein</fullName>
    </submittedName>
</protein>
<dbReference type="EMBL" id="CADCXU010028179">
    <property type="protein sequence ID" value="CAB0014676.1"/>
    <property type="molecule type" value="Genomic_DNA"/>
</dbReference>
<dbReference type="AlphaFoldDB" id="A0A6H5HEA3"/>
<evidence type="ECO:0000256" key="1">
    <source>
        <dbReference type="SAM" id="Phobius"/>
    </source>
</evidence>
<accession>A0A6H5HEA3</accession>
<evidence type="ECO:0000313" key="3">
    <source>
        <dbReference type="Proteomes" id="UP000479000"/>
    </source>
</evidence>
<name>A0A6H5HEA3_9HEMI</name>
<dbReference type="Proteomes" id="UP000479000">
    <property type="component" value="Unassembled WGS sequence"/>
</dbReference>
<reference evidence="2 3" key="1">
    <citation type="submission" date="2020-02" db="EMBL/GenBank/DDBJ databases">
        <authorList>
            <person name="Ferguson B K."/>
        </authorList>
    </citation>
    <scope>NUCLEOTIDE SEQUENCE [LARGE SCALE GENOMIC DNA]</scope>
</reference>
<sequence length="66" mass="7562">MDPVRNFRGMTTNAFGWKNLAKHFPNIIIVNLYRIHVTGLILFAIIREAPKRQSRSPNKLANMPTA</sequence>
<keyword evidence="3" id="KW-1185">Reference proteome</keyword>
<feature type="transmembrane region" description="Helical" evidence="1">
    <location>
        <begin position="27"/>
        <end position="46"/>
    </location>
</feature>
<organism evidence="2 3">
    <name type="scientific">Nesidiocoris tenuis</name>
    <dbReference type="NCBI Taxonomy" id="355587"/>
    <lineage>
        <taxon>Eukaryota</taxon>
        <taxon>Metazoa</taxon>
        <taxon>Ecdysozoa</taxon>
        <taxon>Arthropoda</taxon>
        <taxon>Hexapoda</taxon>
        <taxon>Insecta</taxon>
        <taxon>Pterygota</taxon>
        <taxon>Neoptera</taxon>
        <taxon>Paraneoptera</taxon>
        <taxon>Hemiptera</taxon>
        <taxon>Heteroptera</taxon>
        <taxon>Panheteroptera</taxon>
        <taxon>Cimicomorpha</taxon>
        <taxon>Miridae</taxon>
        <taxon>Dicyphina</taxon>
        <taxon>Nesidiocoris</taxon>
    </lineage>
</organism>